<sequence>MAYVDVTMRWKKDVSFDSVPVLTHARDIRPLASLARLLSPSPIPVSAVSKLGRLLETPDRRVTSFLRRFPAVFVESVGPQYNLPWFRLSDAASRLLREERDVFVARRADVTGRLRRLLLMCPQRRLPLRVAQGMLWHFGLPEDYFKEPEYDIGQDGFRIIASGGGTFCQDDDDGRKLELIDDGKGEEMPLSVLQLNAIKFFGSTEVVPIPLFQSKGLRLKQKIKDWLEDFQNLPYMSPYEDSSSINRNSDISEKRVAGVLHELFSLFVTCSAERRRLLCLRQHLGLPHKFDRVFERHPHVFYLLLKEKTCFVVLKEAYMAGEDTAIEKHPMLEVRKKYVELMEESREIIRRRRSGNPIESYSEGVEDPLEMLP</sequence>
<comment type="caution">
    <text evidence="2">The sequence shown here is derived from an EMBL/GenBank/DDBJ whole genome shotgun (WGS) entry which is preliminary data.</text>
</comment>
<evidence type="ECO:0000313" key="3">
    <source>
        <dbReference type="Proteomes" id="UP001054889"/>
    </source>
</evidence>
<name>A0AAV5CFF9_ELECO</name>
<evidence type="ECO:0000313" key="2">
    <source>
        <dbReference type="EMBL" id="GJM96844.1"/>
    </source>
</evidence>
<dbReference type="InterPro" id="IPR045040">
    <property type="entry name" value="PORR_fam"/>
</dbReference>
<accession>A0AAV5CFF9</accession>
<dbReference type="Proteomes" id="UP001054889">
    <property type="component" value="Unassembled WGS sequence"/>
</dbReference>
<organism evidence="2 3">
    <name type="scientific">Eleusine coracana subsp. coracana</name>
    <dbReference type="NCBI Taxonomy" id="191504"/>
    <lineage>
        <taxon>Eukaryota</taxon>
        <taxon>Viridiplantae</taxon>
        <taxon>Streptophyta</taxon>
        <taxon>Embryophyta</taxon>
        <taxon>Tracheophyta</taxon>
        <taxon>Spermatophyta</taxon>
        <taxon>Magnoliopsida</taxon>
        <taxon>Liliopsida</taxon>
        <taxon>Poales</taxon>
        <taxon>Poaceae</taxon>
        <taxon>PACMAD clade</taxon>
        <taxon>Chloridoideae</taxon>
        <taxon>Cynodonteae</taxon>
        <taxon>Eleusininae</taxon>
        <taxon>Eleusine</taxon>
    </lineage>
</organism>
<feature type="domain" description="PORR" evidence="1">
    <location>
        <begin position="11"/>
        <end position="346"/>
    </location>
</feature>
<protein>
    <recommendedName>
        <fullName evidence="1">PORR domain-containing protein</fullName>
    </recommendedName>
</protein>
<dbReference type="Pfam" id="PF11955">
    <property type="entry name" value="PORR"/>
    <property type="match status" value="1"/>
</dbReference>
<gene>
    <name evidence="2" type="primary">ga13713</name>
    <name evidence="2" type="ORF">PR202_ga13713</name>
</gene>
<evidence type="ECO:0000259" key="1">
    <source>
        <dbReference type="Pfam" id="PF11955"/>
    </source>
</evidence>
<reference evidence="2" key="2">
    <citation type="submission" date="2021-12" db="EMBL/GenBank/DDBJ databases">
        <title>Resequencing data analysis of finger millet.</title>
        <authorList>
            <person name="Hatakeyama M."/>
            <person name="Aluri S."/>
            <person name="Balachadran M.T."/>
            <person name="Sivarajan S.R."/>
            <person name="Poveda L."/>
            <person name="Shimizu-Inatsugi R."/>
            <person name="Schlapbach R."/>
            <person name="Sreeman S.M."/>
            <person name="Shimizu K.K."/>
        </authorList>
    </citation>
    <scope>NUCLEOTIDE SEQUENCE</scope>
</reference>
<reference evidence="2" key="1">
    <citation type="journal article" date="2018" name="DNA Res.">
        <title>Multiple hybrid de novo genome assembly of finger millet, an orphan allotetraploid crop.</title>
        <authorList>
            <person name="Hatakeyama M."/>
            <person name="Aluri S."/>
            <person name="Balachadran M.T."/>
            <person name="Sivarajan S.R."/>
            <person name="Patrignani A."/>
            <person name="Gruter S."/>
            <person name="Poveda L."/>
            <person name="Shimizu-Inatsugi R."/>
            <person name="Baeten J."/>
            <person name="Francoijs K.J."/>
            <person name="Nataraja K.N."/>
            <person name="Reddy Y.A.N."/>
            <person name="Phadnis S."/>
            <person name="Ravikumar R.L."/>
            <person name="Schlapbach R."/>
            <person name="Sreeman S.M."/>
            <person name="Shimizu K.K."/>
        </authorList>
    </citation>
    <scope>NUCLEOTIDE SEQUENCE</scope>
</reference>
<dbReference type="InterPro" id="IPR021099">
    <property type="entry name" value="PORR_domain"/>
</dbReference>
<keyword evidence="3" id="KW-1185">Reference proteome</keyword>
<dbReference type="AlphaFoldDB" id="A0AAV5CFF9"/>
<dbReference type="PANTHER" id="PTHR31476">
    <property type="entry name" value="PROTEIN WHAT'S THIS FACTOR 1 HOMOLOG, CHLOROPLASTIC"/>
    <property type="match status" value="1"/>
</dbReference>
<dbReference type="EMBL" id="BQKI01000006">
    <property type="protein sequence ID" value="GJM96844.1"/>
    <property type="molecule type" value="Genomic_DNA"/>
</dbReference>
<dbReference type="GO" id="GO:0003723">
    <property type="term" value="F:RNA binding"/>
    <property type="evidence" value="ECO:0007669"/>
    <property type="project" value="InterPro"/>
</dbReference>
<proteinExistence type="predicted"/>
<dbReference type="PANTHER" id="PTHR31476:SF13">
    <property type="entry name" value="PROTEIN WHAT'S THIS FACTOR 9, MITOCHONDRIAL"/>
    <property type="match status" value="1"/>
</dbReference>